<dbReference type="InterPro" id="IPR002818">
    <property type="entry name" value="DJ-1/PfpI"/>
</dbReference>
<dbReference type="PANTHER" id="PTHR43130:SF3">
    <property type="entry name" value="HTH-TYPE TRANSCRIPTIONAL REGULATOR RV1931C"/>
    <property type="match status" value="1"/>
</dbReference>
<keyword evidence="5" id="KW-1185">Reference proteome</keyword>
<protein>
    <submittedName>
        <fullName evidence="4">Helix-turn-helix domain-containing protein</fullName>
    </submittedName>
</protein>
<keyword evidence="2" id="KW-0804">Transcription</keyword>
<dbReference type="eggNOG" id="COG4977">
    <property type="taxonomic scope" value="Bacteria"/>
</dbReference>
<dbReference type="InterPro" id="IPR018060">
    <property type="entry name" value="HTH_AraC"/>
</dbReference>
<dbReference type="Gene3D" id="1.10.10.60">
    <property type="entry name" value="Homeodomain-like"/>
    <property type="match status" value="2"/>
</dbReference>
<dbReference type="Pfam" id="PF01965">
    <property type="entry name" value="DJ-1_PfpI"/>
    <property type="match status" value="1"/>
</dbReference>
<dbReference type="PROSITE" id="PS01124">
    <property type="entry name" value="HTH_ARAC_FAMILY_2"/>
    <property type="match status" value="1"/>
</dbReference>
<dbReference type="PANTHER" id="PTHR43130">
    <property type="entry name" value="ARAC-FAMILY TRANSCRIPTIONAL REGULATOR"/>
    <property type="match status" value="1"/>
</dbReference>
<evidence type="ECO:0000259" key="3">
    <source>
        <dbReference type="PROSITE" id="PS01124"/>
    </source>
</evidence>
<proteinExistence type="predicted"/>
<dbReference type="SMART" id="SM00342">
    <property type="entry name" value="HTH_ARAC"/>
    <property type="match status" value="1"/>
</dbReference>
<dbReference type="PATRIC" id="fig|626887.3.peg.2644"/>
<accession>N6WXJ6</accession>
<comment type="caution">
    <text evidence="4">The sequence shown here is derived from an EMBL/GenBank/DDBJ whole genome shotgun (WGS) entry which is preliminary data.</text>
</comment>
<keyword evidence="1" id="KW-0805">Transcription regulation</keyword>
<feature type="domain" description="HTH araC/xylS-type" evidence="3">
    <location>
        <begin position="225"/>
        <end position="323"/>
    </location>
</feature>
<dbReference type="OrthoDB" id="9803764at2"/>
<evidence type="ECO:0000313" key="4">
    <source>
        <dbReference type="EMBL" id="ENO16316.1"/>
    </source>
</evidence>
<dbReference type="STRING" id="626887.J057_13206"/>
<dbReference type="RefSeq" id="WP_004580601.1">
    <property type="nucleotide sequence ID" value="NZ_AP028878.1"/>
</dbReference>
<sequence length="342" mass="37406">MISVAIIAQPYCHASGVHGVMDFFATANYCGRKSSGEPLFDCQIVTADDRPVRGYSGALVTPTADREALKPDLIVVGSALEAVVVDHYVQHSLDQARPLFGWLQSAAARGVTLASVCTGSFVLAEAGLLDGLAATTHWRAAALFRQRYPAVRLEVDQLLVDNGQVICAGGATAFSDLCLYLVERLASPAIALACSKLLVLDNRRLEQTPYMSLYGHKTHQDKAIHKAQAWMEEHYADVVVIDAVAGIAGLGTRTFKRRFREATGESPIHYLQQLRVEAAKHLLESSIEQTAQIIWRVGYEDASSFRRLFKRTVGCTMEQYRKRFSYVVPVASAGSGRMTAQA</sequence>
<dbReference type="GO" id="GO:0003700">
    <property type="term" value="F:DNA-binding transcription factor activity"/>
    <property type="evidence" value="ECO:0007669"/>
    <property type="project" value="InterPro"/>
</dbReference>
<organism evidence="4 5">
    <name type="scientific">Marinobacter nanhaiticus D15-8W</name>
    <dbReference type="NCBI Taxonomy" id="626887"/>
    <lineage>
        <taxon>Bacteria</taxon>
        <taxon>Pseudomonadati</taxon>
        <taxon>Pseudomonadota</taxon>
        <taxon>Gammaproteobacteria</taxon>
        <taxon>Pseudomonadales</taxon>
        <taxon>Marinobacteraceae</taxon>
        <taxon>Marinobacter</taxon>
    </lineage>
</organism>
<dbReference type="Pfam" id="PF12833">
    <property type="entry name" value="HTH_18"/>
    <property type="match status" value="1"/>
</dbReference>
<dbReference type="HOGENOM" id="CLU_000445_59_0_6"/>
<dbReference type="Proteomes" id="UP000013165">
    <property type="component" value="Unassembled WGS sequence"/>
</dbReference>
<dbReference type="CDD" id="cd03138">
    <property type="entry name" value="GATase1_AraC_2"/>
    <property type="match status" value="1"/>
</dbReference>
<dbReference type="AlphaFoldDB" id="N6WXJ6"/>
<reference evidence="4 5" key="1">
    <citation type="journal article" date="2013" name="Genome Announc.">
        <title>Genome Sequence of the Polycyclic Aromatic Hydrocarbon-Degrading Bacterium Strain Marinobacter nanhaiticus D15-8WT.</title>
        <authorList>
            <person name="Cui Z."/>
            <person name="Gao W."/>
            <person name="Li Q."/>
            <person name="Xu G."/>
            <person name="Zheng L."/>
        </authorList>
    </citation>
    <scope>NUCLEOTIDE SEQUENCE [LARGE SCALE GENOMIC DNA]</scope>
    <source>
        <strain evidence="4 5">D15-8W</strain>
    </source>
</reference>
<dbReference type="SUPFAM" id="SSF46689">
    <property type="entry name" value="Homeodomain-like"/>
    <property type="match status" value="2"/>
</dbReference>
<dbReference type="GO" id="GO:0043565">
    <property type="term" value="F:sequence-specific DNA binding"/>
    <property type="evidence" value="ECO:0007669"/>
    <property type="project" value="InterPro"/>
</dbReference>
<dbReference type="InterPro" id="IPR029062">
    <property type="entry name" value="Class_I_gatase-like"/>
</dbReference>
<name>N6WXJ6_9GAMM</name>
<dbReference type="Gene3D" id="3.40.50.880">
    <property type="match status" value="1"/>
</dbReference>
<dbReference type="EMBL" id="APLQ01000011">
    <property type="protein sequence ID" value="ENO16316.1"/>
    <property type="molecule type" value="Genomic_DNA"/>
</dbReference>
<gene>
    <name evidence="4" type="ORF">J057_13206</name>
</gene>
<evidence type="ECO:0000256" key="1">
    <source>
        <dbReference type="ARBA" id="ARBA00023015"/>
    </source>
</evidence>
<evidence type="ECO:0000313" key="5">
    <source>
        <dbReference type="Proteomes" id="UP000013165"/>
    </source>
</evidence>
<evidence type="ECO:0000256" key="2">
    <source>
        <dbReference type="ARBA" id="ARBA00023163"/>
    </source>
</evidence>
<dbReference type="InterPro" id="IPR052158">
    <property type="entry name" value="INH-QAR"/>
</dbReference>
<dbReference type="InterPro" id="IPR009057">
    <property type="entry name" value="Homeodomain-like_sf"/>
</dbReference>
<dbReference type="SUPFAM" id="SSF52317">
    <property type="entry name" value="Class I glutamine amidotransferase-like"/>
    <property type="match status" value="1"/>
</dbReference>